<sequence length="208" mass="23854">MNKLDLQKFIEEKSNRQIVLKERMNLLTNLDNELSGSKIGRWFGSAYLSTKRFVTLILGIILIIGSVLFFFFPQIIVKDEVVKNEIIQDYKSNFQQETGSSLQVSVEQIANNSASSKSVLLVQNIDKSIGDSIQNNDKNKFQFMAILGFILGIVLLYIARLTKKIQHRNTKISEAENLTQAIIKDYSLTIKEEDQELQILREYLNTMN</sequence>
<protein>
    <submittedName>
        <fullName evidence="2">Uncharacterized protein</fullName>
    </submittedName>
</protein>
<keyword evidence="3" id="KW-1185">Reference proteome</keyword>
<dbReference type="RefSeq" id="WP_379739631.1">
    <property type="nucleotide sequence ID" value="NZ_JBHSGW010000004.1"/>
</dbReference>
<accession>A0ABV9P6M4</accession>
<dbReference type="Proteomes" id="UP001595885">
    <property type="component" value="Unassembled WGS sequence"/>
</dbReference>
<evidence type="ECO:0000313" key="2">
    <source>
        <dbReference type="EMBL" id="MFC4739702.1"/>
    </source>
</evidence>
<feature type="transmembrane region" description="Helical" evidence="1">
    <location>
        <begin position="53"/>
        <end position="72"/>
    </location>
</feature>
<reference evidence="3" key="1">
    <citation type="journal article" date="2019" name="Int. J. Syst. Evol. Microbiol.">
        <title>The Global Catalogue of Microorganisms (GCM) 10K type strain sequencing project: providing services to taxonomists for standard genome sequencing and annotation.</title>
        <authorList>
            <consortium name="The Broad Institute Genomics Platform"/>
            <consortium name="The Broad Institute Genome Sequencing Center for Infectious Disease"/>
            <person name="Wu L."/>
            <person name="Ma J."/>
        </authorList>
    </citation>
    <scope>NUCLEOTIDE SEQUENCE [LARGE SCALE GENOMIC DNA]</scope>
    <source>
        <strain evidence="3">CCUG 50349</strain>
    </source>
</reference>
<keyword evidence="1" id="KW-0472">Membrane</keyword>
<keyword evidence="1" id="KW-0812">Transmembrane</keyword>
<name>A0ABV9P6M4_9FLAO</name>
<dbReference type="EMBL" id="JBHSGW010000004">
    <property type="protein sequence ID" value="MFC4739702.1"/>
    <property type="molecule type" value="Genomic_DNA"/>
</dbReference>
<organism evidence="2 3">
    <name type="scientific">Flavobacterium ponti</name>
    <dbReference type="NCBI Taxonomy" id="665133"/>
    <lineage>
        <taxon>Bacteria</taxon>
        <taxon>Pseudomonadati</taxon>
        <taxon>Bacteroidota</taxon>
        <taxon>Flavobacteriia</taxon>
        <taxon>Flavobacteriales</taxon>
        <taxon>Flavobacteriaceae</taxon>
        <taxon>Flavobacterium</taxon>
    </lineage>
</organism>
<gene>
    <name evidence="2" type="ORF">ACFO3U_06810</name>
</gene>
<comment type="caution">
    <text evidence="2">The sequence shown here is derived from an EMBL/GenBank/DDBJ whole genome shotgun (WGS) entry which is preliminary data.</text>
</comment>
<evidence type="ECO:0000313" key="3">
    <source>
        <dbReference type="Proteomes" id="UP001595885"/>
    </source>
</evidence>
<proteinExistence type="predicted"/>
<feature type="transmembrane region" description="Helical" evidence="1">
    <location>
        <begin position="141"/>
        <end position="159"/>
    </location>
</feature>
<evidence type="ECO:0000256" key="1">
    <source>
        <dbReference type="SAM" id="Phobius"/>
    </source>
</evidence>
<keyword evidence="1" id="KW-1133">Transmembrane helix</keyword>